<organism evidence="2 3">
    <name type="scientific">Rosistilla ulvae</name>
    <dbReference type="NCBI Taxonomy" id="1930277"/>
    <lineage>
        <taxon>Bacteria</taxon>
        <taxon>Pseudomonadati</taxon>
        <taxon>Planctomycetota</taxon>
        <taxon>Planctomycetia</taxon>
        <taxon>Pirellulales</taxon>
        <taxon>Pirellulaceae</taxon>
        <taxon>Rosistilla</taxon>
    </lineage>
</organism>
<dbReference type="Proteomes" id="UP000319557">
    <property type="component" value="Chromosome"/>
</dbReference>
<keyword evidence="3" id="KW-1185">Reference proteome</keyword>
<gene>
    <name evidence="2" type="ORF">EC9_09060</name>
</gene>
<evidence type="ECO:0000313" key="2">
    <source>
        <dbReference type="EMBL" id="QDS86733.1"/>
    </source>
</evidence>
<dbReference type="EMBL" id="CP036261">
    <property type="protein sequence ID" value="QDS86733.1"/>
    <property type="molecule type" value="Genomic_DNA"/>
</dbReference>
<reference evidence="2 3" key="1">
    <citation type="submission" date="2019-02" db="EMBL/GenBank/DDBJ databases">
        <title>Deep-cultivation of Planctomycetes and their phenomic and genomic characterization uncovers novel biology.</title>
        <authorList>
            <person name="Wiegand S."/>
            <person name="Jogler M."/>
            <person name="Boedeker C."/>
            <person name="Pinto D."/>
            <person name="Vollmers J."/>
            <person name="Rivas-Marin E."/>
            <person name="Kohn T."/>
            <person name="Peeters S.H."/>
            <person name="Heuer A."/>
            <person name="Rast P."/>
            <person name="Oberbeckmann S."/>
            <person name="Bunk B."/>
            <person name="Jeske O."/>
            <person name="Meyerdierks A."/>
            <person name="Storesund J.E."/>
            <person name="Kallscheuer N."/>
            <person name="Luecker S."/>
            <person name="Lage O.M."/>
            <person name="Pohl T."/>
            <person name="Merkel B.J."/>
            <person name="Hornburger P."/>
            <person name="Mueller R.-W."/>
            <person name="Bruemmer F."/>
            <person name="Labrenz M."/>
            <person name="Spormann A.M."/>
            <person name="Op den Camp H."/>
            <person name="Overmann J."/>
            <person name="Amann R."/>
            <person name="Jetten M.S.M."/>
            <person name="Mascher T."/>
            <person name="Medema M.H."/>
            <person name="Devos D.P."/>
            <person name="Kaster A.-K."/>
            <person name="Ovreas L."/>
            <person name="Rohde M."/>
            <person name="Galperin M.Y."/>
            <person name="Jogler C."/>
        </authorList>
    </citation>
    <scope>NUCLEOTIDE SEQUENCE [LARGE SCALE GENOMIC DNA]</scope>
    <source>
        <strain evidence="2 3">EC9</strain>
    </source>
</reference>
<dbReference type="KEGG" id="ruv:EC9_09060"/>
<feature type="region of interest" description="Disordered" evidence="1">
    <location>
        <begin position="1"/>
        <end position="20"/>
    </location>
</feature>
<protein>
    <submittedName>
        <fullName evidence="2">Uncharacterized protein</fullName>
    </submittedName>
</protein>
<accession>A0A517LVT6</accession>
<evidence type="ECO:0000256" key="1">
    <source>
        <dbReference type="SAM" id="MobiDB-lite"/>
    </source>
</evidence>
<name>A0A517LVT6_9BACT</name>
<evidence type="ECO:0000313" key="3">
    <source>
        <dbReference type="Proteomes" id="UP000319557"/>
    </source>
</evidence>
<proteinExistence type="predicted"/>
<dbReference type="AlphaFoldDB" id="A0A517LVT6"/>
<sequence length="81" mass="8837">MSVHGNVKSPALPSSWRRRLSAMDANNGESLRSAAGDRSQSDHSVEFYGCRTAGFVRRCGWRSSVAPHGGLSTEIARWDTT</sequence>